<dbReference type="SUPFAM" id="SSF51569">
    <property type="entry name" value="Aldolase"/>
    <property type="match status" value="1"/>
</dbReference>
<dbReference type="UniPathway" id="UPA00053">
    <property type="reaction ID" value="UER00084"/>
</dbReference>
<evidence type="ECO:0000256" key="3">
    <source>
        <dbReference type="ARBA" id="ARBA00007985"/>
    </source>
</evidence>
<evidence type="ECO:0000259" key="9">
    <source>
        <dbReference type="Pfam" id="PF00793"/>
    </source>
</evidence>
<comment type="pathway">
    <text evidence="2 8">Metabolic intermediate biosynthesis; chorismate biosynthesis; chorismate from D-erythrose 4-phosphate and phosphoenolpyruvate: step 1/7.</text>
</comment>
<dbReference type="InterPro" id="IPR006218">
    <property type="entry name" value="DAHP1/KDSA"/>
</dbReference>
<organism evidence="10 11">
    <name type="scientific">Amycolatopsis alba DSM 44262</name>
    <dbReference type="NCBI Taxonomy" id="1125972"/>
    <lineage>
        <taxon>Bacteria</taxon>
        <taxon>Bacillati</taxon>
        <taxon>Actinomycetota</taxon>
        <taxon>Actinomycetes</taxon>
        <taxon>Pseudonocardiales</taxon>
        <taxon>Pseudonocardiaceae</taxon>
        <taxon>Amycolatopsis</taxon>
    </lineage>
</organism>
<keyword evidence="6 8" id="KW-0057">Aromatic amino acid biosynthesis</keyword>
<reference evidence="10 11" key="1">
    <citation type="submission" date="2017-07" db="EMBL/GenBank/DDBJ databases">
        <title>Amycolatopsis alba DSM 44262 Genome sequencing and assembly.</title>
        <authorList>
            <person name="Kaur N."/>
            <person name="Mayilraj S."/>
        </authorList>
    </citation>
    <scope>NUCLEOTIDE SEQUENCE [LARGE SCALE GENOMIC DNA]</scope>
    <source>
        <strain evidence="10 11">DSM 44262</strain>
    </source>
</reference>
<dbReference type="GO" id="GO:0009073">
    <property type="term" value="P:aromatic amino acid family biosynthetic process"/>
    <property type="evidence" value="ECO:0007669"/>
    <property type="project" value="UniProtKB-KW"/>
</dbReference>
<accession>A0A229RRI5</accession>
<keyword evidence="4 8" id="KW-0028">Amino-acid biosynthesis</keyword>
<dbReference type="GO" id="GO:0009423">
    <property type="term" value="P:chorismate biosynthetic process"/>
    <property type="evidence" value="ECO:0007669"/>
    <property type="project" value="UniProtKB-UniPathway"/>
</dbReference>
<dbReference type="Proteomes" id="UP000215563">
    <property type="component" value="Unassembled WGS sequence"/>
</dbReference>
<dbReference type="InterPro" id="IPR006219">
    <property type="entry name" value="DAHP_synth_1"/>
</dbReference>
<evidence type="ECO:0000256" key="6">
    <source>
        <dbReference type="ARBA" id="ARBA00023141"/>
    </source>
</evidence>
<dbReference type="PANTHER" id="PTHR21225">
    <property type="entry name" value="PHOSPHO-2-DEHYDRO-3-DEOXYHEPTONATE ALDOLASE DAHP SYNTHETASE"/>
    <property type="match status" value="1"/>
</dbReference>
<dbReference type="GO" id="GO:0005737">
    <property type="term" value="C:cytoplasm"/>
    <property type="evidence" value="ECO:0007669"/>
    <property type="project" value="TreeGrafter"/>
</dbReference>
<dbReference type="PIRSF" id="PIRSF001361">
    <property type="entry name" value="DAHP_synthase"/>
    <property type="match status" value="1"/>
</dbReference>
<protein>
    <recommendedName>
        <fullName evidence="8">Phospho-2-dehydro-3-deoxyheptonate aldolase</fullName>
        <ecNumber evidence="8">2.5.1.54</ecNumber>
    </recommendedName>
</protein>
<evidence type="ECO:0000256" key="7">
    <source>
        <dbReference type="ARBA" id="ARBA00047508"/>
    </source>
</evidence>
<evidence type="ECO:0000256" key="5">
    <source>
        <dbReference type="ARBA" id="ARBA00022679"/>
    </source>
</evidence>
<comment type="caution">
    <text evidence="10">The sequence shown here is derived from an EMBL/GenBank/DDBJ whole genome shotgun (WGS) entry which is preliminary data.</text>
</comment>
<dbReference type="PANTHER" id="PTHR21225:SF12">
    <property type="entry name" value="PHOSPHO-2-DEHYDRO-3-DEOXYHEPTONATE ALDOLASE, TYROSINE-INHIBITED"/>
    <property type="match status" value="1"/>
</dbReference>
<dbReference type="RefSeq" id="WP_020633892.1">
    <property type="nucleotide sequence ID" value="NZ_KB913032.1"/>
</dbReference>
<evidence type="ECO:0000313" key="11">
    <source>
        <dbReference type="Proteomes" id="UP000215563"/>
    </source>
</evidence>
<comment type="catalytic activity">
    <reaction evidence="7 8">
        <text>D-erythrose 4-phosphate + phosphoenolpyruvate + H2O = 7-phospho-2-dehydro-3-deoxy-D-arabino-heptonate + phosphate</text>
        <dbReference type="Rhea" id="RHEA:14717"/>
        <dbReference type="ChEBI" id="CHEBI:15377"/>
        <dbReference type="ChEBI" id="CHEBI:16897"/>
        <dbReference type="ChEBI" id="CHEBI:43474"/>
        <dbReference type="ChEBI" id="CHEBI:58394"/>
        <dbReference type="ChEBI" id="CHEBI:58702"/>
        <dbReference type="EC" id="2.5.1.54"/>
    </reaction>
</comment>
<keyword evidence="5 8" id="KW-0808">Transferase</keyword>
<dbReference type="EMBL" id="NMQU01000052">
    <property type="protein sequence ID" value="OXM49290.1"/>
    <property type="molecule type" value="Genomic_DNA"/>
</dbReference>
<dbReference type="NCBIfam" id="TIGR00034">
    <property type="entry name" value="aroFGH"/>
    <property type="match status" value="1"/>
</dbReference>
<dbReference type="InterPro" id="IPR013785">
    <property type="entry name" value="Aldolase_TIM"/>
</dbReference>
<dbReference type="Pfam" id="PF00793">
    <property type="entry name" value="DAHP_synth_1"/>
    <property type="match status" value="1"/>
</dbReference>
<dbReference type="OrthoDB" id="9807331at2"/>
<dbReference type="GO" id="GO:0003849">
    <property type="term" value="F:3-deoxy-7-phosphoheptulonate synthase activity"/>
    <property type="evidence" value="ECO:0007669"/>
    <property type="project" value="UniProtKB-EC"/>
</dbReference>
<keyword evidence="11" id="KW-1185">Reference proteome</keyword>
<comment type="similarity">
    <text evidence="3 8">Belongs to the class-I DAHP synthase family.</text>
</comment>
<evidence type="ECO:0000313" key="10">
    <source>
        <dbReference type="EMBL" id="OXM49290.1"/>
    </source>
</evidence>
<feature type="domain" description="DAHP synthetase I/KDSA" evidence="9">
    <location>
        <begin position="38"/>
        <end position="321"/>
    </location>
</feature>
<dbReference type="Gene3D" id="3.20.20.70">
    <property type="entry name" value="Aldolase class I"/>
    <property type="match status" value="1"/>
</dbReference>
<dbReference type="GO" id="GO:0008652">
    <property type="term" value="P:amino acid biosynthetic process"/>
    <property type="evidence" value="ECO:0007669"/>
    <property type="project" value="UniProtKB-KW"/>
</dbReference>
<name>A0A229RRI5_AMYAL</name>
<dbReference type="AlphaFoldDB" id="A0A229RRI5"/>
<evidence type="ECO:0000256" key="2">
    <source>
        <dbReference type="ARBA" id="ARBA00004688"/>
    </source>
</evidence>
<evidence type="ECO:0000256" key="8">
    <source>
        <dbReference type="PIRNR" id="PIRNR001361"/>
    </source>
</evidence>
<evidence type="ECO:0000256" key="1">
    <source>
        <dbReference type="ARBA" id="ARBA00003726"/>
    </source>
</evidence>
<evidence type="ECO:0000256" key="4">
    <source>
        <dbReference type="ARBA" id="ARBA00022605"/>
    </source>
</evidence>
<comment type="function">
    <text evidence="1 8">Stereospecific condensation of phosphoenolpyruvate (PEP) and D-erythrose-4-phosphate (E4P) giving rise to 3-deoxy-D-arabino-heptulosonate-7-phosphate (DAHP).</text>
</comment>
<gene>
    <name evidence="10" type="ORF">CFP75_19370</name>
</gene>
<dbReference type="NCBIfam" id="NF009395">
    <property type="entry name" value="PRK12755.1"/>
    <property type="match status" value="1"/>
</dbReference>
<sequence>MTTIPGYELLPSPAELADEHPVPARLVDQIREHRSEITDVLNGSDGRVLAVVGPCSVHDPVAVIDYAERLAKSAEPLKDHLLVVLRAYLEKPRTAVGWKGLLHDPWLDGSEDIAGGLRVGRRFLIMAAESGLPLAGEFVEPMLAPYLSDLLSYGAIGARTVASQSHRELASQLPMPIGIKNGLDGDLSVATAAIHCARTAQRHPAVSEHGALVVRSSPGNPTAHLILRGTSAGTNYDPETVDAAIEGLRATKSLDRVVVDASHGNSRKDHRRQPGVIADIAGRIACGERGIAGVMMESFLEEGRQDHPAPYGVSITDACLDLSSTMSVLESLADSVRMGRSVVLG</sequence>
<proteinExistence type="inferred from homology"/>
<dbReference type="EC" id="2.5.1.54" evidence="8"/>